<dbReference type="AlphaFoldDB" id="A0A6H5I667"/>
<feature type="region of interest" description="Disordered" evidence="1">
    <location>
        <begin position="64"/>
        <end position="155"/>
    </location>
</feature>
<dbReference type="EMBL" id="CADCXV010000470">
    <property type="protein sequence ID" value="CAB0030396.1"/>
    <property type="molecule type" value="Genomic_DNA"/>
</dbReference>
<feature type="compositionally biased region" description="Low complexity" evidence="1">
    <location>
        <begin position="114"/>
        <end position="124"/>
    </location>
</feature>
<evidence type="ECO:0000313" key="2">
    <source>
        <dbReference type="EMBL" id="CAB0030396.1"/>
    </source>
</evidence>
<keyword evidence="3" id="KW-1185">Reference proteome</keyword>
<feature type="compositionally biased region" description="Low complexity" evidence="1">
    <location>
        <begin position="133"/>
        <end position="143"/>
    </location>
</feature>
<proteinExistence type="predicted"/>
<name>A0A6H5I667_9HYME</name>
<accession>A0A6H5I667</accession>
<reference evidence="2 3" key="1">
    <citation type="submission" date="2020-02" db="EMBL/GenBank/DDBJ databases">
        <authorList>
            <person name="Ferguson B K."/>
        </authorList>
    </citation>
    <scope>NUCLEOTIDE SEQUENCE [LARGE SCALE GENOMIC DNA]</scope>
</reference>
<sequence>MPSDEGVLGVPERWRLPEPVGKRQRLVLLSKRAGRLMLLHHTRPLCKCSTRRAKILERIVCRQSGGVHGGPRRPSSSFGSPAQISERKIDRRRNRVRSTTAAREAVRLGRREGAAASIAPSSPSFVRNRVQTRRGGTTSSPRRANSHARSTSRSHLQLLPSPECWNTTTMIAESRWYRSPKGRWTHRLIPNIRSWIEREDTARKTTQS</sequence>
<feature type="compositionally biased region" description="Basic and acidic residues" evidence="1">
    <location>
        <begin position="104"/>
        <end position="113"/>
    </location>
</feature>
<feature type="compositionally biased region" description="Low complexity" evidence="1">
    <location>
        <begin position="72"/>
        <end position="81"/>
    </location>
</feature>
<gene>
    <name evidence="2" type="ORF">TBRA_LOCUS2398</name>
</gene>
<evidence type="ECO:0000313" key="3">
    <source>
        <dbReference type="Proteomes" id="UP000479190"/>
    </source>
</evidence>
<protein>
    <submittedName>
        <fullName evidence="2">Uncharacterized protein</fullName>
    </submittedName>
</protein>
<organism evidence="2 3">
    <name type="scientific">Trichogramma brassicae</name>
    <dbReference type="NCBI Taxonomy" id="86971"/>
    <lineage>
        <taxon>Eukaryota</taxon>
        <taxon>Metazoa</taxon>
        <taxon>Ecdysozoa</taxon>
        <taxon>Arthropoda</taxon>
        <taxon>Hexapoda</taxon>
        <taxon>Insecta</taxon>
        <taxon>Pterygota</taxon>
        <taxon>Neoptera</taxon>
        <taxon>Endopterygota</taxon>
        <taxon>Hymenoptera</taxon>
        <taxon>Apocrita</taxon>
        <taxon>Proctotrupomorpha</taxon>
        <taxon>Chalcidoidea</taxon>
        <taxon>Trichogrammatidae</taxon>
        <taxon>Trichogramma</taxon>
    </lineage>
</organism>
<dbReference type="Proteomes" id="UP000479190">
    <property type="component" value="Unassembled WGS sequence"/>
</dbReference>
<evidence type="ECO:0000256" key="1">
    <source>
        <dbReference type="SAM" id="MobiDB-lite"/>
    </source>
</evidence>